<dbReference type="PIRSF" id="PIRSF005739">
    <property type="entry name" value="O-mtase"/>
    <property type="match status" value="1"/>
</dbReference>
<feature type="domain" description="O-methyltransferase C-terminal" evidence="4">
    <location>
        <begin position="132"/>
        <end position="340"/>
    </location>
</feature>
<dbReference type="InterPro" id="IPR001077">
    <property type="entry name" value="COMT_C"/>
</dbReference>
<organism evidence="6 7">
    <name type="scientific">Populus alba x Populus x berolinensis</name>
    <dbReference type="NCBI Taxonomy" id="444605"/>
    <lineage>
        <taxon>Eukaryota</taxon>
        <taxon>Viridiplantae</taxon>
        <taxon>Streptophyta</taxon>
        <taxon>Embryophyta</taxon>
        <taxon>Tracheophyta</taxon>
        <taxon>Spermatophyta</taxon>
        <taxon>Magnoliopsida</taxon>
        <taxon>eudicotyledons</taxon>
        <taxon>Gunneridae</taxon>
        <taxon>Pentapetalae</taxon>
        <taxon>rosids</taxon>
        <taxon>fabids</taxon>
        <taxon>Malpighiales</taxon>
        <taxon>Salicaceae</taxon>
        <taxon>Saliceae</taxon>
        <taxon>Populus</taxon>
    </lineage>
</organism>
<keyword evidence="2" id="KW-0808">Transferase</keyword>
<dbReference type="GO" id="GO:0032259">
    <property type="term" value="P:methylation"/>
    <property type="evidence" value="ECO:0007669"/>
    <property type="project" value="UniProtKB-KW"/>
</dbReference>
<dbReference type="Gene3D" id="3.40.50.150">
    <property type="entry name" value="Vaccinia Virus protein VP39"/>
    <property type="match status" value="1"/>
</dbReference>
<proteinExistence type="predicted"/>
<dbReference type="GO" id="GO:0009701">
    <property type="term" value="P:isoflavonoid phytoalexin biosynthetic process"/>
    <property type="evidence" value="ECO:0007669"/>
    <property type="project" value="UniProtKB-ARBA"/>
</dbReference>
<dbReference type="FunFam" id="1.10.10.10:FF:000213">
    <property type="entry name" value="Coniferyl alcohol 9-O-methyltransferase"/>
    <property type="match status" value="1"/>
</dbReference>
<dbReference type="InterPro" id="IPR036390">
    <property type="entry name" value="WH_DNA-bd_sf"/>
</dbReference>
<keyword evidence="1" id="KW-0489">Methyltransferase</keyword>
<gene>
    <name evidence="6" type="ORF">NC653_010609</name>
</gene>
<protein>
    <submittedName>
        <fullName evidence="6">Trans-resveratrol di-O-methyltransferase-like</fullName>
    </submittedName>
</protein>
<dbReference type="Pfam" id="PF00891">
    <property type="entry name" value="Methyltransf_2"/>
    <property type="match status" value="1"/>
</dbReference>
<accession>A0AAD6R1E1</accession>
<dbReference type="InterPro" id="IPR029063">
    <property type="entry name" value="SAM-dependent_MTases_sf"/>
</dbReference>
<dbReference type="InterPro" id="IPR036388">
    <property type="entry name" value="WH-like_DNA-bd_sf"/>
</dbReference>
<dbReference type="CDD" id="cd02440">
    <property type="entry name" value="AdoMet_MTases"/>
    <property type="match status" value="1"/>
</dbReference>
<dbReference type="SUPFAM" id="SSF53335">
    <property type="entry name" value="S-adenosyl-L-methionine-dependent methyltransferases"/>
    <property type="match status" value="1"/>
</dbReference>
<sequence length="376" mass="42358">MDVDQGHGVSELFKAQCKLYKHIYYFIESMSLKCAVQLGIPDIIHKNNQPITLPQLVSALDIPVSKANFLQRLMRILVHSGVFDTTKMHGNQEEEEEGYVLTSSSRLLLKDSPTNLPPAVIAMLDPVLMSPWFSLGEWIQGKERTPFEAYHGMSFWEYGKRNIKFINNLNESMASDSQLVSLVVKEHMEIFESVDSLVDVGGGTGTLARSIADAYPHMKCTVLDLPHVVANLPESENLKFVGGDMFKSIPSADAIIIKSVLLNWSDEDCIKILKRCRAAIPSQDEGGKLVLVEMVINDKKDEHELTKTRLFVDMEMMLICNGRGRNEEEWKKLFLEAGFSHYKITATSGLNSIIMFSCIGSILDNINRRPWLNSFL</sequence>
<dbReference type="Proteomes" id="UP001164929">
    <property type="component" value="Chromosome 4"/>
</dbReference>
<reference evidence="6 7" key="1">
    <citation type="journal article" date="2023" name="Mol. Ecol. Resour.">
        <title>Chromosome-level genome assembly of a triploid poplar Populus alba 'Berolinensis'.</title>
        <authorList>
            <person name="Chen S."/>
            <person name="Yu Y."/>
            <person name="Wang X."/>
            <person name="Wang S."/>
            <person name="Zhang T."/>
            <person name="Zhou Y."/>
            <person name="He R."/>
            <person name="Meng N."/>
            <person name="Wang Y."/>
            <person name="Liu W."/>
            <person name="Liu Z."/>
            <person name="Liu J."/>
            <person name="Guo Q."/>
            <person name="Huang H."/>
            <person name="Sederoff R.R."/>
            <person name="Wang G."/>
            <person name="Qu G."/>
            <person name="Chen S."/>
        </authorList>
    </citation>
    <scope>NUCLEOTIDE SEQUENCE [LARGE SCALE GENOMIC DNA]</scope>
    <source>
        <strain evidence="6">SC-2020</strain>
    </source>
</reference>
<dbReference type="InterPro" id="IPR012967">
    <property type="entry name" value="COMT_dimerisation"/>
</dbReference>
<evidence type="ECO:0000256" key="3">
    <source>
        <dbReference type="ARBA" id="ARBA00022691"/>
    </source>
</evidence>
<feature type="domain" description="O-methyltransferase dimerisation" evidence="5">
    <location>
        <begin position="21"/>
        <end position="111"/>
    </location>
</feature>
<evidence type="ECO:0000259" key="4">
    <source>
        <dbReference type="Pfam" id="PF00891"/>
    </source>
</evidence>
<comment type="caution">
    <text evidence="6">The sequence shown here is derived from an EMBL/GenBank/DDBJ whole genome shotgun (WGS) entry which is preliminary data.</text>
</comment>
<dbReference type="SUPFAM" id="SSF46785">
    <property type="entry name" value="Winged helix' DNA-binding domain"/>
    <property type="match status" value="1"/>
</dbReference>
<evidence type="ECO:0000256" key="2">
    <source>
        <dbReference type="ARBA" id="ARBA00022679"/>
    </source>
</evidence>
<dbReference type="Gene3D" id="1.10.10.10">
    <property type="entry name" value="Winged helix-like DNA-binding domain superfamily/Winged helix DNA-binding domain"/>
    <property type="match status" value="1"/>
</dbReference>
<dbReference type="FunFam" id="3.40.50.150:FF:000206">
    <property type="entry name" value="O-methyltransferase ZRP4"/>
    <property type="match status" value="1"/>
</dbReference>
<evidence type="ECO:0000313" key="6">
    <source>
        <dbReference type="EMBL" id="KAJ6999905.1"/>
    </source>
</evidence>
<name>A0AAD6R1E1_9ROSI</name>
<keyword evidence="3" id="KW-0949">S-adenosyl-L-methionine</keyword>
<dbReference type="GO" id="GO:0008171">
    <property type="term" value="F:O-methyltransferase activity"/>
    <property type="evidence" value="ECO:0007669"/>
    <property type="project" value="InterPro"/>
</dbReference>
<evidence type="ECO:0000313" key="7">
    <source>
        <dbReference type="Proteomes" id="UP001164929"/>
    </source>
</evidence>
<evidence type="ECO:0000256" key="1">
    <source>
        <dbReference type="ARBA" id="ARBA00022603"/>
    </source>
</evidence>
<keyword evidence="7" id="KW-1185">Reference proteome</keyword>
<dbReference type="EMBL" id="JAQIZT010000004">
    <property type="protein sequence ID" value="KAJ6999905.1"/>
    <property type="molecule type" value="Genomic_DNA"/>
</dbReference>
<dbReference type="Pfam" id="PF08100">
    <property type="entry name" value="Dimerisation"/>
    <property type="match status" value="1"/>
</dbReference>
<dbReference type="AlphaFoldDB" id="A0AAD6R1E1"/>
<dbReference type="InterPro" id="IPR016461">
    <property type="entry name" value="COMT-like"/>
</dbReference>
<dbReference type="GO" id="GO:0046983">
    <property type="term" value="F:protein dimerization activity"/>
    <property type="evidence" value="ECO:0007669"/>
    <property type="project" value="InterPro"/>
</dbReference>
<evidence type="ECO:0000259" key="5">
    <source>
        <dbReference type="Pfam" id="PF08100"/>
    </source>
</evidence>
<dbReference type="GO" id="GO:0030746">
    <property type="term" value="F:isoflavone 4'-O-methyltransferase activity"/>
    <property type="evidence" value="ECO:0007669"/>
    <property type="project" value="UniProtKB-ARBA"/>
</dbReference>
<dbReference type="PROSITE" id="PS51683">
    <property type="entry name" value="SAM_OMT_II"/>
    <property type="match status" value="1"/>
</dbReference>
<dbReference type="PANTHER" id="PTHR11746">
    <property type="entry name" value="O-METHYLTRANSFERASE"/>
    <property type="match status" value="1"/>
</dbReference>